<dbReference type="Proteomes" id="UP000639772">
    <property type="component" value="Chromosome 6"/>
</dbReference>
<dbReference type="GO" id="GO:0005506">
    <property type="term" value="F:iron ion binding"/>
    <property type="evidence" value="ECO:0007669"/>
    <property type="project" value="InterPro"/>
</dbReference>
<dbReference type="GO" id="GO:0020037">
    <property type="term" value="F:heme binding"/>
    <property type="evidence" value="ECO:0007669"/>
    <property type="project" value="InterPro"/>
</dbReference>
<name>A0A835QYF5_VANPL</name>
<dbReference type="Pfam" id="PF00067">
    <property type="entry name" value="p450"/>
    <property type="match status" value="1"/>
</dbReference>
<dbReference type="PRINTS" id="PR00385">
    <property type="entry name" value="P450"/>
</dbReference>
<evidence type="ECO:0000313" key="3">
    <source>
        <dbReference type="EMBL" id="KAG0478395.1"/>
    </source>
</evidence>
<dbReference type="PANTHER" id="PTHR47950:SF48">
    <property type="entry name" value="CYTOCHROME P450 FAMILY PROTEIN, EXPRESSED"/>
    <property type="match status" value="1"/>
</dbReference>
<accession>A0A835QYF5</accession>
<dbReference type="GO" id="GO:0016705">
    <property type="term" value="F:oxidoreductase activity, acting on paired donors, with incorporation or reduction of molecular oxygen"/>
    <property type="evidence" value="ECO:0007669"/>
    <property type="project" value="InterPro"/>
</dbReference>
<reference evidence="3 4" key="1">
    <citation type="journal article" date="2020" name="Nat. Food">
        <title>A phased Vanilla planifolia genome enables genetic improvement of flavour and production.</title>
        <authorList>
            <person name="Hasing T."/>
            <person name="Tang H."/>
            <person name="Brym M."/>
            <person name="Khazi F."/>
            <person name="Huang T."/>
            <person name="Chambers A.H."/>
        </authorList>
    </citation>
    <scope>NUCLEOTIDE SEQUENCE [LARGE SCALE GENOMIC DNA]</scope>
    <source>
        <tissue evidence="3">Leaf</tissue>
    </source>
</reference>
<dbReference type="OrthoDB" id="1055148at2759"/>
<dbReference type="AlphaFoldDB" id="A0A835QYF5"/>
<evidence type="ECO:0000256" key="1">
    <source>
        <dbReference type="ARBA" id="ARBA00010617"/>
    </source>
</evidence>
<dbReference type="EMBL" id="JADCNM010000006">
    <property type="protein sequence ID" value="KAG0478395.1"/>
    <property type="molecule type" value="Genomic_DNA"/>
</dbReference>
<feature type="chain" id="PRO_5032612067" evidence="2">
    <location>
        <begin position="28"/>
        <end position="195"/>
    </location>
</feature>
<dbReference type="InterPro" id="IPR036396">
    <property type="entry name" value="Cyt_P450_sf"/>
</dbReference>
<dbReference type="PRINTS" id="PR00463">
    <property type="entry name" value="EP450I"/>
</dbReference>
<gene>
    <name evidence="3" type="ORF">HPP92_013114</name>
</gene>
<dbReference type="GO" id="GO:0004497">
    <property type="term" value="F:monooxygenase activity"/>
    <property type="evidence" value="ECO:0007669"/>
    <property type="project" value="InterPro"/>
</dbReference>
<dbReference type="Gene3D" id="1.10.630.10">
    <property type="entry name" value="Cytochrome P450"/>
    <property type="match status" value="1"/>
</dbReference>
<dbReference type="SUPFAM" id="SSF48264">
    <property type="entry name" value="Cytochrome P450"/>
    <property type="match status" value="1"/>
</dbReference>
<organism evidence="3 4">
    <name type="scientific">Vanilla planifolia</name>
    <name type="common">Vanilla</name>
    <dbReference type="NCBI Taxonomy" id="51239"/>
    <lineage>
        <taxon>Eukaryota</taxon>
        <taxon>Viridiplantae</taxon>
        <taxon>Streptophyta</taxon>
        <taxon>Embryophyta</taxon>
        <taxon>Tracheophyta</taxon>
        <taxon>Spermatophyta</taxon>
        <taxon>Magnoliopsida</taxon>
        <taxon>Liliopsida</taxon>
        <taxon>Asparagales</taxon>
        <taxon>Orchidaceae</taxon>
        <taxon>Vanilloideae</taxon>
        <taxon>Vanilleae</taxon>
        <taxon>Vanilla</taxon>
    </lineage>
</organism>
<evidence type="ECO:0000313" key="4">
    <source>
        <dbReference type="Proteomes" id="UP000639772"/>
    </source>
</evidence>
<feature type="signal peptide" evidence="2">
    <location>
        <begin position="1"/>
        <end position="27"/>
    </location>
</feature>
<keyword evidence="2" id="KW-0732">Signal</keyword>
<comment type="similarity">
    <text evidence="1">Belongs to the cytochrome P450 family.</text>
</comment>
<comment type="caution">
    <text evidence="3">The sequence shown here is derived from an EMBL/GenBank/DDBJ whole genome shotgun (WGS) entry which is preliminary data.</text>
</comment>
<dbReference type="PANTHER" id="PTHR47950">
    <property type="entry name" value="CYTOCHROME P450, FAMILY 76, SUBFAMILY C, POLYPEPTIDE 5-RELATED"/>
    <property type="match status" value="1"/>
</dbReference>
<proteinExistence type="inferred from homology"/>
<dbReference type="InterPro" id="IPR001128">
    <property type="entry name" value="Cyt_P450"/>
</dbReference>
<dbReference type="InterPro" id="IPR002401">
    <property type="entry name" value="Cyt_P450_E_grp-I"/>
</dbReference>
<evidence type="ECO:0000256" key="2">
    <source>
        <dbReference type="SAM" id="SignalP"/>
    </source>
</evidence>
<sequence length="195" mass="22106">MESLLFLALPIMVSTVLLLLLKQLANGKRSAKPNLPPGPWKLPILGSIHYLLGTDTSSATLEWATTELVRNTHVMKKAQEKVRKALKGNTNVEEKDINKLSYLNNVIKETMRVHPADPLLVSRLCRQMLEIGGYTAPVGSRVVVNAWPIMRDARWWEDPERFMPRGLKRWKLRTPEERPRLTIYPSAEGGGFALE</sequence>
<protein>
    <submittedName>
        <fullName evidence="3">Uncharacterized protein</fullName>
    </submittedName>
</protein>